<protein>
    <submittedName>
        <fullName evidence="2">Uncharacterized protein</fullName>
    </submittedName>
</protein>
<keyword evidence="3" id="KW-1185">Reference proteome</keyword>
<evidence type="ECO:0000256" key="1">
    <source>
        <dbReference type="SAM" id="MobiDB-lite"/>
    </source>
</evidence>
<accession>A0AAE9CEJ4</accession>
<dbReference type="EMBL" id="OK499995">
    <property type="protein sequence ID" value="UGO51464.1"/>
    <property type="molecule type" value="Genomic_DNA"/>
</dbReference>
<organism evidence="2 3">
    <name type="scientific">Serratia phage vB_SmaS_Tlacuache</name>
    <dbReference type="NCBI Taxonomy" id="2894809"/>
    <lineage>
        <taxon>Viruses</taxon>
        <taxon>Duplodnaviria</taxon>
        <taxon>Heunggongvirae</taxon>
        <taxon>Uroviricota</taxon>
        <taxon>Caudoviricetes</taxon>
        <taxon>Serbinvirus</taxon>
        <taxon>Serbinvirus tlacuache</taxon>
    </lineage>
</organism>
<evidence type="ECO:0000313" key="3">
    <source>
        <dbReference type="Proteomes" id="UP000827875"/>
    </source>
</evidence>
<proteinExistence type="predicted"/>
<name>A0AAE9CEJ4_9CAUD</name>
<gene>
    <name evidence="2" type="ORF">TLACUACHE_50</name>
</gene>
<sequence length="71" mass="8572">MARRISAGFQDNRPYQKPKPTYKAGQYSTWSDEYIQSRIAYCESELGYVQERKTHLEQLRDELTKELRKRK</sequence>
<evidence type="ECO:0000313" key="2">
    <source>
        <dbReference type="EMBL" id="UGO51464.1"/>
    </source>
</evidence>
<feature type="region of interest" description="Disordered" evidence="1">
    <location>
        <begin position="1"/>
        <end position="23"/>
    </location>
</feature>
<dbReference type="Proteomes" id="UP000827875">
    <property type="component" value="Segment"/>
</dbReference>
<reference evidence="2" key="1">
    <citation type="submission" date="2021-10" db="EMBL/GenBank/DDBJ databases">
        <authorList>
            <person name="Todd Z."/>
            <person name="Wilkey A."/>
            <person name="Mckay W."/>
            <person name="Sharma R."/>
            <person name="Grose J.H."/>
        </authorList>
    </citation>
    <scope>NUCLEOTIDE SEQUENCE</scope>
</reference>